<name>A0A9W5LM19_9BACI</name>
<keyword evidence="2" id="KW-1185">Reference proteome</keyword>
<dbReference type="Proteomes" id="UP000011182">
    <property type="component" value="Unassembled WGS sequence"/>
</dbReference>
<accession>A0A9W5LM19</accession>
<proteinExistence type="predicted"/>
<dbReference type="AlphaFoldDB" id="A0A9W5LM19"/>
<evidence type="ECO:0000313" key="2">
    <source>
        <dbReference type="Proteomes" id="UP000011182"/>
    </source>
</evidence>
<comment type="caution">
    <text evidence="1">The sequence shown here is derived from an EMBL/GenBank/DDBJ whole genome shotgun (WGS) entry which is preliminary data.</text>
</comment>
<gene>
    <name evidence="1" type="ORF">BSI_06100</name>
</gene>
<organism evidence="1 2">
    <name type="scientific">Bacillus inaquosorum KCTC 13429</name>
    <dbReference type="NCBI Taxonomy" id="1236548"/>
    <lineage>
        <taxon>Bacteria</taxon>
        <taxon>Bacillati</taxon>
        <taxon>Bacillota</taxon>
        <taxon>Bacilli</taxon>
        <taxon>Bacillales</taxon>
        <taxon>Bacillaceae</taxon>
        <taxon>Bacillus</taxon>
    </lineage>
</organism>
<reference evidence="1 2" key="1">
    <citation type="journal article" date="2014" name="Syst. Appl. Microbiol.">
        <title>Genomic insights into the taxonomic status of the three subspecies of Bacillus subtilis.</title>
        <authorList>
            <person name="Yi H."/>
            <person name="Chun J."/>
            <person name="Cha C.J."/>
        </authorList>
    </citation>
    <scope>NUCLEOTIDE SEQUENCE [LARGE SCALE GENOMIC DNA]</scope>
    <source>
        <strain evidence="1 2">KCTC 13429</strain>
    </source>
</reference>
<sequence>MLLPHQNHINIAIQHVFPLFSQIQNINFIIVKIVKKVDFQKVKG</sequence>
<evidence type="ECO:0000313" key="1">
    <source>
        <dbReference type="EMBL" id="ELS63219.1"/>
    </source>
</evidence>
<dbReference type="EMBL" id="AMXN01000001">
    <property type="protein sequence ID" value="ELS63219.1"/>
    <property type="molecule type" value="Genomic_DNA"/>
</dbReference>
<protein>
    <submittedName>
        <fullName evidence="1">Uncharacterized protein</fullName>
    </submittedName>
</protein>